<evidence type="ECO:0000313" key="2">
    <source>
        <dbReference type="EMBL" id="CAE79154.1"/>
    </source>
</evidence>
<dbReference type="AlphaFoldDB" id="Q6MNJ7"/>
<dbReference type="KEGG" id="bba:Bd1256"/>
<organism evidence="2 3">
    <name type="scientific">Bdellovibrio bacteriovorus (strain ATCC 15356 / DSM 50701 / NCIMB 9529 / HD100)</name>
    <dbReference type="NCBI Taxonomy" id="264462"/>
    <lineage>
        <taxon>Bacteria</taxon>
        <taxon>Pseudomonadati</taxon>
        <taxon>Bdellovibrionota</taxon>
        <taxon>Bdellovibrionia</taxon>
        <taxon>Bdellovibrionales</taxon>
        <taxon>Pseudobdellovibrionaceae</taxon>
        <taxon>Bdellovibrio</taxon>
    </lineage>
</organism>
<evidence type="ECO:0000256" key="1">
    <source>
        <dbReference type="SAM" id="MobiDB-lite"/>
    </source>
</evidence>
<accession>Q6MNJ7</accession>
<proteinExistence type="predicted"/>
<dbReference type="EMBL" id="BX842649">
    <property type="protein sequence ID" value="CAE79154.1"/>
    <property type="molecule type" value="Genomic_DNA"/>
</dbReference>
<dbReference type="HOGENOM" id="CLU_2970123_0_0_7"/>
<protein>
    <submittedName>
        <fullName evidence="2">Uncharacterized protein</fullName>
    </submittedName>
</protein>
<evidence type="ECO:0000313" key="3">
    <source>
        <dbReference type="Proteomes" id="UP000008080"/>
    </source>
</evidence>
<reference evidence="2 3" key="1">
    <citation type="journal article" date="2004" name="Science">
        <title>A predator unmasked: life cycle of Bdellovibrio bacteriovorus from a genomic perspective.</title>
        <authorList>
            <person name="Rendulic S."/>
            <person name="Jagtap P."/>
            <person name="Rosinus A."/>
            <person name="Eppinger M."/>
            <person name="Baar C."/>
            <person name="Lanz C."/>
            <person name="Keller H."/>
            <person name="Lambert C."/>
            <person name="Evans K.J."/>
            <person name="Goesmann A."/>
            <person name="Meyer F."/>
            <person name="Sockett R.E."/>
            <person name="Schuster S.C."/>
        </authorList>
    </citation>
    <scope>NUCLEOTIDE SEQUENCE [LARGE SCALE GENOMIC DNA]</scope>
    <source>
        <strain evidence="3">ATCC 15356 / DSM 50701 / NCIMB 9529 / HD100</strain>
    </source>
</reference>
<keyword evidence="3" id="KW-1185">Reference proteome</keyword>
<name>Q6MNJ7_BDEBA</name>
<feature type="region of interest" description="Disordered" evidence="1">
    <location>
        <begin position="1"/>
        <end position="58"/>
    </location>
</feature>
<gene>
    <name evidence="2" type="ordered locus">Bd1256</name>
</gene>
<sequence length="58" mass="5867">MSMTPDWRPARALPAEGRPSRGLDGPPPSGGSDEAGCRVSRSAGKVLAGLQAGAHPKT</sequence>
<dbReference type="Proteomes" id="UP000008080">
    <property type="component" value="Chromosome"/>
</dbReference>